<dbReference type="InterPro" id="IPR015943">
    <property type="entry name" value="WD40/YVTN_repeat-like_dom_sf"/>
</dbReference>
<comment type="caution">
    <text evidence="2">The sequence shown here is derived from an EMBL/GenBank/DDBJ whole genome shotgun (WGS) entry which is preliminary data.</text>
</comment>
<organism evidence="2 3">
    <name type="scientific">Anaeramoeba flamelloides</name>
    <dbReference type="NCBI Taxonomy" id="1746091"/>
    <lineage>
        <taxon>Eukaryota</taxon>
        <taxon>Metamonada</taxon>
        <taxon>Anaeramoebidae</taxon>
        <taxon>Anaeramoeba</taxon>
    </lineage>
</organism>
<dbReference type="SUPFAM" id="SSF50998">
    <property type="entry name" value="Quinoprotein alcohol dehydrogenase-like"/>
    <property type="match status" value="1"/>
</dbReference>
<name>A0AAV7ZG04_9EUKA</name>
<dbReference type="PANTHER" id="PTHR34512:SF30">
    <property type="entry name" value="OUTER MEMBRANE PROTEIN ASSEMBLY FACTOR BAMB"/>
    <property type="match status" value="1"/>
</dbReference>
<dbReference type="InterPro" id="IPR011047">
    <property type="entry name" value="Quinoprotein_ADH-like_sf"/>
</dbReference>
<reference evidence="2" key="1">
    <citation type="submission" date="2022-08" db="EMBL/GenBank/DDBJ databases">
        <title>Novel sulphate-reducing endosymbionts in the free-living metamonad Anaeramoeba.</title>
        <authorList>
            <person name="Jerlstrom-Hultqvist J."/>
            <person name="Cepicka I."/>
            <person name="Gallot-Lavallee L."/>
            <person name="Salas-Leiva D."/>
            <person name="Curtis B.A."/>
            <person name="Zahonova K."/>
            <person name="Pipaliya S."/>
            <person name="Dacks J."/>
            <person name="Roger A.J."/>
        </authorList>
    </citation>
    <scope>NUCLEOTIDE SEQUENCE</scope>
    <source>
        <strain evidence="2">Busselton2</strain>
    </source>
</reference>
<gene>
    <name evidence="2" type="ORF">M0812_12964</name>
</gene>
<protein>
    <submittedName>
        <fullName evidence="2">Cell surface protein</fullName>
    </submittedName>
</protein>
<dbReference type="Proteomes" id="UP001146793">
    <property type="component" value="Unassembled WGS sequence"/>
</dbReference>
<dbReference type="Gene3D" id="2.130.10.10">
    <property type="entry name" value="YVTN repeat-like/Quinoprotein amine dehydrogenase"/>
    <property type="match status" value="1"/>
</dbReference>
<evidence type="ECO:0000313" key="3">
    <source>
        <dbReference type="Proteomes" id="UP001146793"/>
    </source>
</evidence>
<evidence type="ECO:0000313" key="2">
    <source>
        <dbReference type="EMBL" id="KAJ3440963.1"/>
    </source>
</evidence>
<dbReference type="AlphaFoldDB" id="A0AAV7ZG04"/>
<dbReference type="InterPro" id="IPR002372">
    <property type="entry name" value="PQQ_rpt_dom"/>
</dbReference>
<accession>A0AAV7ZG04</accession>
<evidence type="ECO:0000259" key="1">
    <source>
        <dbReference type="Pfam" id="PF13360"/>
    </source>
</evidence>
<dbReference type="Pfam" id="PF13360">
    <property type="entry name" value="PQQ_2"/>
    <property type="match status" value="1"/>
</dbReference>
<dbReference type="PANTHER" id="PTHR34512">
    <property type="entry name" value="CELL SURFACE PROTEIN"/>
    <property type="match status" value="1"/>
</dbReference>
<sequence length="464" mass="52367">MDQNVHNVRSVKVASIASPVLTKSFTLDPNISQVSGIFMNSDSRFFSQVHETSKTYKVISYSPFDKNDPSVKVEFEFSKSNYDCDSNIPQPSFAMATVNSNEGQTETETETETIAIINDPCTMNSYEESKDTINAIRLGTDKQNDLVWSTILESDLCDSAPIPIIVNNIAFLQTTNDTVYAKDLQSGETKWLKAGTDMGDWPTSDKQVAISTDLTKVFFVQSDYANKAKLLCLDTQTGNKIWETVFEDVQYLLGPPVAFKNNELYYLDDHLKIHCVDQNTGEELLNYQIAHLDSPVRPRGYTLIVDPLTKDLYFHLIDTTSYKEVILCLSPILSSKTYKVKWNYIFEDLDNCSCPTPWYGSSTIWSQCQELILTDDRYLITPRYRGCEAWDSSGSITCNKQETSILIINAENGEISKEILIEKENKDLNPIVECMPTVRPDTHKTSYVCISSSGKISVFDESTN</sequence>
<dbReference type="EMBL" id="JANTQA010000029">
    <property type="protein sequence ID" value="KAJ3440963.1"/>
    <property type="molecule type" value="Genomic_DNA"/>
</dbReference>
<feature type="domain" description="Pyrrolo-quinoline quinone repeat" evidence="1">
    <location>
        <begin position="143"/>
        <end position="245"/>
    </location>
</feature>
<proteinExistence type="predicted"/>